<dbReference type="EMBL" id="CP003123">
    <property type="protein sequence ID" value="AGF74356.1"/>
    <property type="molecule type" value="Genomic_DNA"/>
</dbReference>
<dbReference type="Gene3D" id="2.40.128.130">
    <property type="entry name" value="Autotransporter beta-domain"/>
    <property type="match status" value="1"/>
</dbReference>
<dbReference type="InterPro" id="IPR051551">
    <property type="entry name" value="Autotransporter_adhesion"/>
</dbReference>
<dbReference type="PROSITE" id="PS51257">
    <property type="entry name" value="PROKAR_LIPOPROTEIN"/>
    <property type="match status" value="1"/>
</dbReference>
<dbReference type="InterPro" id="IPR005546">
    <property type="entry name" value="Autotransporte_beta"/>
</dbReference>
<dbReference type="OrthoDB" id="7920344at2"/>
<dbReference type="KEGG" id="baus:BAnh1_04750"/>
<dbReference type="Gene3D" id="2.160.20.20">
    <property type="match status" value="1"/>
</dbReference>
<accession>M1PCM0</accession>
<dbReference type="Proteomes" id="UP000011729">
    <property type="component" value="Chromosome"/>
</dbReference>
<dbReference type="SMART" id="SM00869">
    <property type="entry name" value="Autotransporter"/>
    <property type="match status" value="1"/>
</dbReference>
<dbReference type="Pfam" id="PF03212">
    <property type="entry name" value="Pertactin"/>
    <property type="match status" value="1"/>
</dbReference>
<sequence length="844" mass="89989">MQYKWKSGYWALMIGSCLVQAASANVKAGGINAKGADGGLGAKMQSLCHFSGIDRVSIDALEGQLQQVERSGLLQRENTGEEGCVKVRRMDMGTEITVSPYGELEHFGFLAGADRALVYIRDGAVLRDSLIGAGDKTYILNDGTTGSPGVSSNNEVRDGGVLYVQKGGFSEGTVIKNGGIEIIEAGDAKQGSSLGAIVQKGGQQMVKEGGRSDGAKIYGGIQTVSGKGNVQGKEVESSANSAVIYSDEDGTLGQQQVYGGGIAANTKVMSGGLQTVNMGAANQAEESFVINTEIFGQGRQHIGKGGGALSVALSGAAVQVIHEGGYAVNVTIKDRAQSWLYKTAVLEGDTEVDNFGRVSIYAADEKNRAVAEHIALNGRNSTLFSVGTENDTNGSLVKKLSGIGEVQFISSGSDEHYSQLYVEDLSGNLHFVFRTDIAGDRGDYLFVDKGEGDHTISVSDSGAEITDPSKKSRDLITDKSGGADFTLTSLSGVKINAVDGGTYVYGLRQRKDQGGKIWYLSTDPVSDDPDHKPDLPVPDLVTTPSTDAVLSVATAAGLIFQNELQSLRTGRGILDKNKKNTALWARAIKNRERVATGHTHFKLGQTGVMFGFDQPRDLANGDFYVGGFTGYDQARITHERGGVSDMDVYSLGAYATYFDNKGWYLDGVVKYSYYQNDLRAISTNNLAVKADYSQWAVGGSLEAGYRFQVAKNTWVQPHGKLTGVHVEDQKIELSNGMTGDIDSYASLLSEMGVSVGRELIFGAGSSLTAYATASWLHEHVDDNRTVINKKNKFITDVSGDAAKLGVGFNGSVSDNLVLYAEASYLNGRKIKQSLQGILGVRYNF</sequence>
<feature type="chain" id="PRO_5004016154" evidence="2">
    <location>
        <begin position="22"/>
        <end position="844"/>
    </location>
</feature>
<dbReference type="NCBIfam" id="TIGR01414">
    <property type="entry name" value="autotrans_barl"/>
    <property type="match status" value="1"/>
</dbReference>
<dbReference type="Pfam" id="PF03797">
    <property type="entry name" value="Autotransporter"/>
    <property type="match status" value="1"/>
</dbReference>
<dbReference type="PROSITE" id="PS51208">
    <property type="entry name" value="AUTOTRANSPORTER"/>
    <property type="match status" value="1"/>
</dbReference>
<dbReference type="RefSeq" id="WP_015397864.1">
    <property type="nucleotide sequence ID" value="NC_020300.1"/>
</dbReference>
<dbReference type="InterPro" id="IPR006315">
    <property type="entry name" value="OM_autotransptr_brl_dom"/>
</dbReference>
<dbReference type="HOGENOM" id="CLU_002318_5_0_5"/>
<dbReference type="PANTHER" id="PTHR35037:SF7">
    <property type="entry name" value="AUTOTRANSPORTER"/>
    <property type="match status" value="1"/>
</dbReference>
<dbReference type="SUPFAM" id="SSF51126">
    <property type="entry name" value="Pectin lyase-like"/>
    <property type="match status" value="1"/>
</dbReference>
<evidence type="ECO:0000256" key="2">
    <source>
        <dbReference type="SAM" id="SignalP"/>
    </source>
</evidence>
<feature type="signal peptide" evidence="2">
    <location>
        <begin position="1"/>
        <end position="21"/>
    </location>
</feature>
<dbReference type="InterPro" id="IPR004899">
    <property type="entry name" value="Pertactin_central"/>
</dbReference>
<evidence type="ECO:0000313" key="5">
    <source>
        <dbReference type="Proteomes" id="UP000011729"/>
    </source>
</evidence>
<dbReference type="eggNOG" id="COG3468">
    <property type="taxonomic scope" value="Bacteria"/>
</dbReference>
<name>M1PCM0_BARAA</name>
<dbReference type="NCBIfam" id="NF040482">
    <property type="entry name" value="auto_BafA_Cterm"/>
    <property type="match status" value="1"/>
</dbReference>
<dbReference type="InterPro" id="IPR036709">
    <property type="entry name" value="Autotransporte_beta_dom_sf"/>
</dbReference>
<dbReference type="PANTHER" id="PTHR35037">
    <property type="entry name" value="C-TERMINAL REGION OF AIDA-LIKE PROTEIN"/>
    <property type="match status" value="1"/>
</dbReference>
<keyword evidence="1 2" id="KW-0732">Signal</keyword>
<dbReference type="STRING" id="1094489.BAnh1_04750"/>
<dbReference type="PATRIC" id="fig|1094489.3.peg.583"/>
<dbReference type="InterPro" id="IPR003991">
    <property type="entry name" value="Pertactin_virulence_factor"/>
</dbReference>
<dbReference type="SUPFAM" id="SSF103515">
    <property type="entry name" value="Autotransporter"/>
    <property type="match status" value="1"/>
</dbReference>
<evidence type="ECO:0000256" key="1">
    <source>
        <dbReference type="ARBA" id="ARBA00022729"/>
    </source>
</evidence>
<evidence type="ECO:0000259" key="3">
    <source>
        <dbReference type="PROSITE" id="PS51208"/>
    </source>
</evidence>
<feature type="domain" description="Autotransporter" evidence="3">
    <location>
        <begin position="576"/>
        <end position="844"/>
    </location>
</feature>
<gene>
    <name evidence="4" type="ordered locus">BAnh1_04750</name>
</gene>
<organism evidence="4 5">
    <name type="scientific">Bartonella australis (strain Aust/NH1)</name>
    <dbReference type="NCBI Taxonomy" id="1094489"/>
    <lineage>
        <taxon>Bacteria</taxon>
        <taxon>Pseudomonadati</taxon>
        <taxon>Pseudomonadota</taxon>
        <taxon>Alphaproteobacteria</taxon>
        <taxon>Hyphomicrobiales</taxon>
        <taxon>Bartonellaceae</taxon>
        <taxon>Bartonella</taxon>
    </lineage>
</organism>
<dbReference type="InterPro" id="IPR011050">
    <property type="entry name" value="Pectin_lyase_fold/virulence"/>
</dbReference>
<keyword evidence="5" id="KW-1185">Reference proteome</keyword>
<reference evidence="4 5" key="1">
    <citation type="journal article" date="2013" name="PLoS Genet.">
        <title>A gene transfer agent and a dynamic repertoire of secretion systems hold the keys to the explosive radiation of the emerging pathogen Bartonella.</title>
        <authorList>
            <person name="Guy L."/>
            <person name="Nystedt B."/>
            <person name="Toft C."/>
            <person name="Zaremba-Niedzwiedzka K."/>
            <person name="Berglund E.C."/>
            <person name="Granberg F."/>
            <person name="Naslund K."/>
            <person name="Eriksson A.S."/>
            <person name="Andersson S.G."/>
        </authorList>
    </citation>
    <scope>NUCLEOTIDE SEQUENCE [LARGE SCALE GENOMIC DNA]</scope>
    <source>
        <strain evidence="4 5">Aust/NH1</strain>
    </source>
</reference>
<dbReference type="AlphaFoldDB" id="M1PCM0"/>
<dbReference type="GO" id="GO:0019867">
    <property type="term" value="C:outer membrane"/>
    <property type="evidence" value="ECO:0007669"/>
    <property type="project" value="InterPro"/>
</dbReference>
<dbReference type="InterPro" id="IPR012332">
    <property type="entry name" value="Autotransporter_pectin_lyase_C"/>
</dbReference>
<protein>
    <submittedName>
        <fullName evidence="4">Pertactin family virulence factor/autotransporter</fullName>
    </submittedName>
</protein>
<evidence type="ECO:0000313" key="4">
    <source>
        <dbReference type="EMBL" id="AGF74356.1"/>
    </source>
</evidence>
<dbReference type="PRINTS" id="PR01484">
    <property type="entry name" value="PRTACTNFAMLY"/>
</dbReference>
<proteinExistence type="predicted"/>